<name>A0A3P7JME8_STRVU</name>
<proteinExistence type="predicted"/>
<evidence type="ECO:0000313" key="1">
    <source>
        <dbReference type="EMBL" id="VDM77337.1"/>
    </source>
</evidence>
<organism evidence="1 2">
    <name type="scientific">Strongylus vulgaris</name>
    <name type="common">Blood worm</name>
    <dbReference type="NCBI Taxonomy" id="40348"/>
    <lineage>
        <taxon>Eukaryota</taxon>
        <taxon>Metazoa</taxon>
        <taxon>Ecdysozoa</taxon>
        <taxon>Nematoda</taxon>
        <taxon>Chromadorea</taxon>
        <taxon>Rhabditida</taxon>
        <taxon>Rhabditina</taxon>
        <taxon>Rhabditomorpha</taxon>
        <taxon>Strongyloidea</taxon>
        <taxon>Strongylidae</taxon>
        <taxon>Strongylus</taxon>
    </lineage>
</organism>
<evidence type="ECO:0000313" key="2">
    <source>
        <dbReference type="Proteomes" id="UP000270094"/>
    </source>
</evidence>
<dbReference type="Proteomes" id="UP000270094">
    <property type="component" value="Unassembled WGS sequence"/>
</dbReference>
<reference evidence="1 2" key="1">
    <citation type="submission" date="2018-11" db="EMBL/GenBank/DDBJ databases">
        <authorList>
            <consortium name="Pathogen Informatics"/>
        </authorList>
    </citation>
    <scope>NUCLEOTIDE SEQUENCE [LARGE SCALE GENOMIC DNA]</scope>
</reference>
<gene>
    <name evidence="1" type="ORF">SVUK_LOCUS12335</name>
</gene>
<sequence>MPAERALQALHEDFLARISRTLEEAQPAEQAGFCKGLRELPRKRLKASRQCHTVSAHRHIMCKDIGRPLQELLSNRAAFPSSP</sequence>
<accession>A0A3P7JME8</accession>
<dbReference type="AlphaFoldDB" id="A0A3P7JME8"/>
<keyword evidence="2" id="KW-1185">Reference proteome</keyword>
<dbReference type="EMBL" id="UYYB01098961">
    <property type="protein sequence ID" value="VDM77337.1"/>
    <property type="molecule type" value="Genomic_DNA"/>
</dbReference>
<protein>
    <submittedName>
        <fullName evidence="1">Uncharacterized protein</fullName>
    </submittedName>
</protein>